<dbReference type="InterPro" id="IPR002347">
    <property type="entry name" value="SDR_fam"/>
</dbReference>
<organism evidence="3 4">
    <name type="scientific">Zasmidium cellare ATCC 36951</name>
    <dbReference type="NCBI Taxonomy" id="1080233"/>
    <lineage>
        <taxon>Eukaryota</taxon>
        <taxon>Fungi</taxon>
        <taxon>Dikarya</taxon>
        <taxon>Ascomycota</taxon>
        <taxon>Pezizomycotina</taxon>
        <taxon>Dothideomycetes</taxon>
        <taxon>Dothideomycetidae</taxon>
        <taxon>Mycosphaerellales</taxon>
        <taxon>Mycosphaerellaceae</taxon>
        <taxon>Zasmidium</taxon>
    </lineage>
</organism>
<evidence type="ECO:0000256" key="1">
    <source>
        <dbReference type="ARBA" id="ARBA00006484"/>
    </source>
</evidence>
<name>A0A6A6BUM2_ZASCE</name>
<gene>
    <name evidence="3" type="ORF">M409DRAFT_71614</name>
</gene>
<protein>
    <submittedName>
        <fullName evidence="3">Uncharacterized protein</fullName>
    </submittedName>
</protein>
<sequence>MASQQQVWLVTGCSTGFGREIVPQILDRGDKVIATARNIDSIKDLEGLGAGILQLDVTASFEDIQQKIDEAITIYGRIDVLFANAGYVHYAPIEEADASSDILRNMSTNTFGATNLLRALMPQWRKQKSGFLLVNSSYMSWWSTHPGCGPYAASKAALDRLVTTFAKEAELQQLNIKTLVVHPGHFRTDATKLSKYNFDRPTTSYAEINAFSRGTLAAMHGQQPGDVKKACKVLIDLIKGEGDVEGKEISPTLPLGTDAWETCVQETEKYLEMLKDWEGVIRSTDIVSGSSEWGAQVTE</sequence>
<reference evidence="3" key="1">
    <citation type="journal article" date="2020" name="Stud. Mycol.">
        <title>101 Dothideomycetes genomes: a test case for predicting lifestyles and emergence of pathogens.</title>
        <authorList>
            <person name="Haridas S."/>
            <person name="Albert R."/>
            <person name="Binder M."/>
            <person name="Bloem J."/>
            <person name="Labutti K."/>
            <person name="Salamov A."/>
            <person name="Andreopoulos B."/>
            <person name="Baker S."/>
            <person name="Barry K."/>
            <person name="Bills G."/>
            <person name="Bluhm B."/>
            <person name="Cannon C."/>
            <person name="Castanera R."/>
            <person name="Culley D."/>
            <person name="Daum C."/>
            <person name="Ezra D."/>
            <person name="Gonzalez J."/>
            <person name="Henrissat B."/>
            <person name="Kuo A."/>
            <person name="Liang C."/>
            <person name="Lipzen A."/>
            <person name="Lutzoni F."/>
            <person name="Magnuson J."/>
            <person name="Mondo S."/>
            <person name="Nolan M."/>
            <person name="Ohm R."/>
            <person name="Pangilinan J."/>
            <person name="Park H.-J."/>
            <person name="Ramirez L."/>
            <person name="Alfaro M."/>
            <person name="Sun H."/>
            <person name="Tritt A."/>
            <person name="Yoshinaga Y."/>
            <person name="Zwiers L.-H."/>
            <person name="Turgeon B."/>
            <person name="Goodwin S."/>
            <person name="Spatafora J."/>
            <person name="Crous P."/>
            <person name="Grigoriev I."/>
        </authorList>
    </citation>
    <scope>NUCLEOTIDE SEQUENCE</scope>
    <source>
        <strain evidence="3">ATCC 36951</strain>
    </source>
</reference>
<dbReference type="InterPro" id="IPR051911">
    <property type="entry name" value="SDR_oxidoreductase"/>
</dbReference>
<dbReference type="GeneID" id="54572522"/>
<keyword evidence="2" id="KW-0560">Oxidoreductase</keyword>
<keyword evidence="4" id="KW-1185">Reference proteome</keyword>
<proteinExistence type="inferred from homology"/>
<evidence type="ECO:0000256" key="2">
    <source>
        <dbReference type="ARBA" id="ARBA00023002"/>
    </source>
</evidence>
<accession>A0A6A6BUM2</accession>
<dbReference type="PANTHER" id="PTHR43976">
    <property type="entry name" value="SHORT CHAIN DEHYDROGENASE"/>
    <property type="match status" value="1"/>
</dbReference>
<dbReference type="Proteomes" id="UP000799537">
    <property type="component" value="Unassembled WGS sequence"/>
</dbReference>
<dbReference type="GO" id="GO:0016491">
    <property type="term" value="F:oxidoreductase activity"/>
    <property type="evidence" value="ECO:0007669"/>
    <property type="project" value="UniProtKB-KW"/>
</dbReference>
<dbReference type="EMBL" id="ML993660">
    <property type="protein sequence ID" value="KAF2158494.1"/>
    <property type="molecule type" value="Genomic_DNA"/>
</dbReference>
<dbReference type="SUPFAM" id="SSF51735">
    <property type="entry name" value="NAD(P)-binding Rossmann-fold domains"/>
    <property type="match status" value="1"/>
</dbReference>
<dbReference type="Pfam" id="PF00106">
    <property type="entry name" value="adh_short"/>
    <property type="match status" value="1"/>
</dbReference>
<evidence type="ECO:0000313" key="3">
    <source>
        <dbReference type="EMBL" id="KAF2158494.1"/>
    </source>
</evidence>
<dbReference type="InterPro" id="IPR036291">
    <property type="entry name" value="NAD(P)-bd_dom_sf"/>
</dbReference>
<evidence type="ECO:0000313" key="4">
    <source>
        <dbReference type="Proteomes" id="UP000799537"/>
    </source>
</evidence>
<dbReference type="Gene3D" id="3.40.50.720">
    <property type="entry name" value="NAD(P)-binding Rossmann-like Domain"/>
    <property type="match status" value="1"/>
</dbReference>
<dbReference type="OrthoDB" id="1274115at2759"/>
<dbReference type="PRINTS" id="PR00081">
    <property type="entry name" value="GDHRDH"/>
</dbReference>
<dbReference type="PANTHER" id="PTHR43976:SF16">
    <property type="entry name" value="SHORT-CHAIN DEHYDROGENASE_REDUCTASE FAMILY PROTEIN"/>
    <property type="match status" value="1"/>
</dbReference>
<dbReference type="AlphaFoldDB" id="A0A6A6BUM2"/>
<comment type="similarity">
    <text evidence="1">Belongs to the short-chain dehydrogenases/reductases (SDR) family.</text>
</comment>
<dbReference type="RefSeq" id="XP_033659383.1">
    <property type="nucleotide sequence ID" value="XM_033819250.1"/>
</dbReference>